<dbReference type="RefSeq" id="WP_134071453.1">
    <property type="nucleotide sequence ID" value="NZ_PECH01000007.1"/>
</dbReference>
<accession>A0A4R8S7L8</accession>
<gene>
    <name evidence="2" type="ORF">DE4585_02655</name>
</gene>
<sequence length="113" mass="11876">MKTNWTIGAALFLAAGLTSCHVSFTVGSTKEISISKEKLARGVSDALAAKTATAPTTSKCDGALRGEKGATQRCWISDSQGQVYGVTVTTTTIDGDHIKFDIDVDNKPTSRPV</sequence>
<proteinExistence type="predicted"/>
<dbReference type="Pfam" id="PF14230">
    <property type="entry name" value="DUF4333"/>
    <property type="match status" value="1"/>
</dbReference>
<organism evidence="2 3">
    <name type="scientific">Mycobacteroides salmoniphilum</name>
    <dbReference type="NCBI Taxonomy" id="404941"/>
    <lineage>
        <taxon>Bacteria</taxon>
        <taxon>Bacillati</taxon>
        <taxon>Actinomycetota</taxon>
        <taxon>Actinomycetes</taxon>
        <taxon>Mycobacteriales</taxon>
        <taxon>Mycobacteriaceae</taxon>
        <taxon>Mycobacteroides</taxon>
    </lineage>
</organism>
<comment type="caution">
    <text evidence="2">The sequence shown here is derived from an EMBL/GenBank/DDBJ whole genome shotgun (WGS) entry which is preliminary data.</text>
</comment>
<protein>
    <recommendedName>
        <fullName evidence="1">DUF4333 domain-containing protein</fullName>
    </recommendedName>
</protein>
<evidence type="ECO:0000259" key="1">
    <source>
        <dbReference type="Pfam" id="PF14230"/>
    </source>
</evidence>
<dbReference type="InterPro" id="IPR025637">
    <property type="entry name" value="DUF4333"/>
</dbReference>
<dbReference type="PROSITE" id="PS51257">
    <property type="entry name" value="PROKAR_LIPOPROTEIN"/>
    <property type="match status" value="1"/>
</dbReference>
<name>A0A4R8S7L8_9MYCO</name>
<reference evidence="2 3" key="1">
    <citation type="journal article" date="2019" name="Sci. Rep.">
        <title>Extended insight into the Mycobacterium chelonae-abscessus complex through whole genome sequencing of Mycobacterium salmoniphilum outbreak and Mycobacterium salmoniphilum-like strains.</title>
        <authorList>
            <person name="Behra P.R.K."/>
            <person name="Das S."/>
            <person name="Pettersson B.M.F."/>
            <person name="Shirreff L."/>
            <person name="DuCote T."/>
            <person name="Jacobsson K.G."/>
            <person name="Ennis D.G."/>
            <person name="Kirsebom L.A."/>
        </authorList>
    </citation>
    <scope>NUCLEOTIDE SEQUENCE [LARGE SCALE GENOMIC DNA]</scope>
    <source>
        <strain evidence="2 3">DE 4585</strain>
    </source>
</reference>
<evidence type="ECO:0000313" key="2">
    <source>
        <dbReference type="EMBL" id="TDZ82126.1"/>
    </source>
</evidence>
<dbReference type="Proteomes" id="UP000295117">
    <property type="component" value="Unassembled WGS sequence"/>
</dbReference>
<dbReference type="EMBL" id="PECH01000007">
    <property type="protein sequence ID" value="TDZ82126.1"/>
    <property type="molecule type" value="Genomic_DNA"/>
</dbReference>
<dbReference type="AlphaFoldDB" id="A0A4R8S7L8"/>
<evidence type="ECO:0000313" key="3">
    <source>
        <dbReference type="Proteomes" id="UP000295117"/>
    </source>
</evidence>
<feature type="domain" description="DUF4333" evidence="1">
    <location>
        <begin position="22"/>
        <end position="95"/>
    </location>
</feature>